<reference evidence="1 2" key="1">
    <citation type="journal article" date="2014" name="Genome Announc.">
        <title>Draft genome sequence of Sclerotinia borealis, a psychrophilic plant pathogenic fungus.</title>
        <authorList>
            <person name="Mardanov A.V."/>
            <person name="Beletsky A.V."/>
            <person name="Kadnikov V.V."/>
            <person name="Ignatov A.N."/>
            <person name="Ravin N.V."/>
        </authorList>
    </citation>
    <scope>NUCLEOTIDE SEQUENCE [LARGE SCALE GENOMIC DNA]</scope>
    <source>
        <strain evidence="2">F-4157</strain>
    </source>
</reference>
<accession>W9CFG3</accession>
<dbReference type="CDD" id="cd09272">
    <property type="entry name" value="RNase_HI_RT_Ty1"/>
    <property type="match status" value="1"/>
</dbReference>
<dbReference type="AlphaFoldDB" id="W9CFG3"/>
<evidence type="ECO:0000313" key="1">
    <source>
        <dbReference type="EMBL" id="ESZ93504.1"/>
    </source>
</evidence>
<dbReference type="STRING" id="1432307.W9CFG3"/>
<name>W9CFG3_SCLBF</name>
<comment type="caution">
    <text evidence="1">The sequence shown here is derived from an EMBL/GenBank/DDBJ whole genome shotgun (WGS) entry which is preliminary data.</text>
</comment>
<dbReference type="Proteomes" id="UP000019487">
    <property type="component" value="Unassembled WGS sequence"/>
</dbReference>
<dbReference type="HOGENOM" id="CLU_001650_6_4_1"/>
<keyword evidence="2" id="KW-1185">Reference proteome</keyword>
<sequence length="116" mass="13568">MEAEIIAANEGAKELAWMEKLVTDLKERPEVEPFIPTLYCDNESGVGWMNENKFHSKAKHIQIRWHYIREDMVDTKQMYMVWIPGTEQTADIFTKQLTYPAFCIHSLGLGLDFEEK</sequence>
<evidence type="ECO:0000313" key="2">
    <source>
        <dbReference type="Proteomes" id="UP000019487"/>
    </source>
</evidence>
<dbReference type="EMBL" id="AYSA01000311">
    <property type="protein sequence ID" value="ESZ93504.1"/>
    <property type="molecule type" value="Genomic_DNA"/>
</dbReference>
<evidence type="ECO:0008006" key="3">
    <source>
        <dbReference type="Google" id="ProtNLM"/>
    </source>
</evidence>
<protein>
    <recommendedName>
        <fullName evidence="3">Copia protein</fullName>
    </recommendedName>
</protein>
<gene>
    <name evidence="1" type="ORF">SBOR_6107</name>
</gene>
<proteinExistence type="predicted"/>
<organism evidence="1 2">
    <name type="scientific">Sclerotinia borealis (strain F-4128)</name>
    <dbReference type="NCBI Taxonomy" id="1432307"/>
    <lineage>
        <taxon>Eukaryota</taxon>
        <taxon>Fungi</taxon>
        <taxon>Dikarya</taxon>
        <taxon>Ascomycota</taxon>
        <taxon>Pezizomycotina</taxon>
        <taxon>Leotiomycetes</taxon>
        <taxon>Helotiales</taxon>
        <taxon>Sclerotiniaceae</taxon>
        <taxon>Sclerotinia</taxon>
    </lineage>
</organism>
<dbReference type="OrthoDB" id="3432594at2759"/>